<feature type="region of interest" description="Disordered" evidence="6">
    <location>
        <begin position="68"/>
        <end position="118"/>
    </location>
</feature>
<dbReference type="EMBL" id="CYGV01000644">
    <property type="protein sequence ID" value="CUA69010.1"/>
    <property type="molecule type" value="Genomic_DNA"/>
</dbReference>
<evidence type="ECO:0000256" key="3">
    <source>
        <dbReference type="ARBA" id="ARBA00022771"/>
    </source>
</evidence>
<dbReference type="Proteomes" id="UP000044841">
    <property type="component" value="Unassembled WGS sequence"/>
</dbReference>
<evidence type="ECO:0000256" key="1">
    <source>
        <dbReference type="ARBA" id="ARBA00004123"/>
    </source>
</evidence>
<dbReference type="InterPro" id="IPR052035">
    <property type="entry name" value="ZnF_BED_domain_contain"/>
</dbReference>
<dbReference type="PANTHER" id="PTHR46481:SF10">
    <property type="entry name" value="ZINC FINGER BED DOMAIN-CONTAINING PROTEIN 39"/>
    <property type="match status" value="1"/>
</dbReference>
<keyword evidence="2" id="KW-0479">Metal-binding</keyword>
<evidence type="ECO:0000256" key="6">
    <source>
        <dbReference type="SAM" id="MobiDB-lite"/>
    </source>
</evidence>
<dbReference type="PANTHER" id="PTHR46481">
    <property type="entry name" value="ZINC FINGER BED DOMAIN-CONTAINING PROTEIN 4"/>
    <property type="match status" value="1"/>
</dbReference>
<evidence type="ECO:0008006" key="9">
    <source>
        <dbReference type="Google" id="ProtNLM"/>
    </source>
</evidence>
<gene>
    <name evidence="7" type="ORF">RSOLAG22IIIB_13906</name>
</gene>
<evidence type="ECO:0000313" key="8">
    <source>
        <dbReference type="Proteomes" id="UP000044841"/>
    </source>
</evidence>
<protein>
    <recommendedName>
        <fullName evidence="9">AC transposase</fullName>
    </recommendedName>
</protein>
<feature type="compositionally biased region" description="Low complexity" evidence="6">
    <location>
        <begin position="106"/>
        <end position="118"/>
    </location>
</feature>
<sequence length="440" mass="49004">MSPPCPQCILRVFCTIHHTGPGVLPPSVSPSTEKLVKPAPFIFYQPSWPVTLAKPLVESTREEIHALATKNSSPKTQPPPKHQLDPQPTRDQGAPAKRRRPTNNSTDPLTTPAPALPPTIAATLSASSSLGGGSATQRARHFACEAWYFCKGCNTQAPPVGSNQEQLQAADKDNLEGRVFCLSRRPNPTQFSRLLCLLCWLNNGAWKTWANGDGVTNRLREHLDKHHMDEYCAKCHEEGVVVPALDSELARIADSLPAYTNWRLVEYLAQWVAVDDQAMSVIDRKEFRRVILYASQSPEPLHESDIPHRTKLTAVTSELYQEEMARIKTELAKTLGKVSVTSDLWSDNQLHSFMVVTLHYINSMGDLAEHLYAFRRIRGSHTGANVGRVLYSVLEDAGIANKIGHITLDNASSNDTLMAELETTFNDKRSSFERKLNRIR</sequence>
<keyword evidence="3" id="KW-0863">Zinc-finger</keyword>
<keyword evidence="5" id="KW-0539">Nucleus</keyword>
<evidence type="ECO:0000313" key="7">
    <source>
        <dbReference type="EMBL" id="CUA69010.1"/>
    </source>
</evidence>
<accession>A0A0K6FRX3</accession>
<evidence type="ECO:0000256" key="2">
    <source>
        <dbReference type="ARBA" id="ARBA00022723"/>
    </source>
</evidence>
<dbReference type="AlphaFoldDB" id="A0A0K6FRX3"/>
<reference evidence="7 8" key="1">
    <citation type="submission" date="2015-07" db="EMBL/GenBank/DDBJ databases">
        <authorList>
            <person name="Noorani M."/>
        </authorList>
    </citation>
    <scope>NUCLEOTIDE SEQUENCE [LARGE SCALE GENOMIC DNA]</scope>
    <source>
        <strain evidence="7">BBA 69670</strain>
    </source>
</reference>
<name>A0A0K6FRX3_9AGAM</name>
<proteinExistence type="predicted"/>
<dbReference type="GO" id="GO:0008270">
    <property type="term" value="F:zinc ion binding"/>
    <property type="evidence" value="ECO:0007669"/>
    <property type="project" value="UniProtKB-KW"/>
</dbReference>
<evidence type="ECO:0000256" key="4">
    <source>
        <dbReference type="ARBA" id="ARBA00022833"/>
    </source>
</evidence>
<dbReference type="SUPFAM" id="SSF53098">
    <property type="entry name" value="Ribonuclease H-like"/>
    <property type="match status" value="1"/>
</dbReference>
<keyword evidence="8" id="KW-1185">Reference proteome</keyword>
<dbReference type="InterPro" id="IPR012337">
    <property type="entry name" value="RNaseH-like_sf"/>
</dbReference>
<evidence type="ECO:0000256" key="5">
    <source>
        <dbReference type="ARBA" id="ARBA00023242"/>
    </source>
</evidence>
<dbReference type="GO" id="GO:0005634">
    <property type="term" value="C:nucleus"/>
    <property type="evidence" value="ECO:0007669"/>
    <property type="project" value="UniProtKB-SubCell"/>
</dbReference>
<keyword evidence="4" id="KW-0862">Zinc</keyword>
<organism evidence="7 8">
    <name type="scientific">Rhizoctonia solani</name>
    <dbReference type="NCBI Taxonomy" id="456999"/>
    <lineage>
        <taxon>Eukaryota</taxon>
        <taxon>Fungi</taxon>
        <taxon>Dikarya</taxon>
        <taxon>Basidiomycota</taxon>
        <taxon>Agaricomycotina</taxon>
        <taxon>Agaricomycetes</taxon>
        <taxon>Cantharellales</taxon>
        <taxon>Ceratobasidiaceae</taxon>
        <taxon>Rhizoctonia</taxon>
    </lineage>
</organism>
<comment type="subcellular location">
    <subcellularLocation>
        <location evidence="1">Nucleus</location>
    </subcellularLocation>
</comment>